<dbReference type="Pfam" id="PF01476">
    <property type="entry name" value="LysM"/>
    <property type="match status" value="1"/>
</dbReference>
<dbReference type="SMART" id="SM00257">
    <property type="entry name" value="LysM"/>
    <property type="match status" value="1"/>
</dbReference>
<comment type="caution">
    <text evidence="4">The sequence shown here is derived from an EMBL/GenBank/DDBJ whole genome shotgun (WGS) entry which is preliminary data.</text>
</comment>
<feature type="region of interest" description="Disordered" evidence="2">
    <location>
        <begin position="259"/>
        <end position="300"/>
    </location>
</feature>
<feature type="region of interest" description="Disordered" evidence="2">
    <location>
        <begin position="554"/>
        <end position="601"/>
    </location>
</feature>
<dbReference type="PANTHER" id="PTHR21666">
    <property type="entry name" value="PEPTIDASE-RELATED"/>
    <property type="match status" value="1"/>
</dbReference>
<feature type="region of interest" description="Disordered" evidence="2">
    <location>
        <begin position="657"/>
        <end position="693"/>
    </location>
</feature>
<evidence type="ECO:0000313" key="4">
    <source>
        <dbReference type="EMBL" id="MCT7978551.1"/>
    </source>
</evidence>
<proteinExistence type="predicted"/>
<dbReference type="InterPro" id="IPR011055">
    <property type="entry name" value="Dup_hybrid_motif"/>
</dbReference>
<dbReference type="CDD" id="cd00118">
    <property type="entry name" value="LysM"/>
    <property type="match status" value="1"/>
</dbReference>
<reference evidence="4 5" key="1">
    <citation type="journal article" date="2022" name="Front. Microbiol.">
        <title>High genomic differentiation and limited gene flow indicate recent cryptic speciation within the genus Laspinema (cyanobacteria).</title>
        <authorList>
            <person name="Stanojkovic A."/>
            <person name="Skoupy S."/>
            <person name="Skaloud P."/>
            <person name="Dvorak P."/>
        </authorList>
    </citation>
    <scope>NUCLEOTIDE SEQUENCE [LARGE SCALE GENOMIC DNA]</scope>
    <source>
        <strain evidence="4 5">D3b</strain>
    </source>
</reference>
<accession>A0ABT2N791</accession>
<feature type="compositionally biased region" description="Polar residues" evidence="2">
    <location>
        <begin position="183"/>
        <end position="192"/>
    </location>
</feature>
<evidence type="ECO:0000259" key="3">
    <source>
        <dbReference type="PROSITE" id="PS51782"/>
    </source>
</evidence>
<feature type="compositionally biased region" description="Polar residues" evidence="2">
    <location>
        <begin position="657"/>
        <end position="680"/>
    </location>
</feature>
<evidence type="ECO:0000256" key="2">
    <source>
        <dbReference type="SAM" id="MobiDB-lite"/>
    </source>
</evidence>
<dbReference type="Gene3D" id="3.10.350.10">
    <property type="entry name" value="LysM domain"/>
    <property type="match status" value="1"/>
</dbReference>
<feature type="compositionally biased region" description="Polar residues" evidence="2">
    <location>
        <begin position="74"/>
        <end position="105"/>
    </location>
</feature>
<dbReference type="EMBL" id="JAMXFA010000014">
    <property type="protein sequence ID" value="MCT7978551.1"/>
    <property type="molecule type" value="Genomic_DNA"/>
</dbReference>
<feature type="compositionally biased region" description="Polar residues" evidence="2">
    <location>
        <begin position="330"/>
        <end position="340"/>
    </location>
</feature>
<dbReference type="InterPro" id="IPR018392">
    <property type="entry name" value="LysM"/>
</dbReference>
<dbReference type="Gene3D" id="2.70.70.10">
    <property type="entry name" value="Glucose Permease (Domain IIA)"/>
    <property type="match status" value="1"/>
</dbReference>
<name>A0ABT2N791_9CYAN</name>
<feature type="compositionally biased region" description="Polar residues" evidence="2">
    <location>
        <begin position="275"/>
        <end position="297"/>
    </location>
</feature>
<dbReference type="Pfam" id="PF01551">
    <property type="entry name" value="Peptidase_M23"/>
    <property type="match status" value="1"/>
</dbReference>
<feature type="domain" description="LysM" evidence="3">
    <location>
        <begin position="373"/>
        <end position="417"/>
    </location>
</feature>
<dbReference type="InterPro" id="IPR016047">
    <property type="entry name" value="M23ase_b-sheet_dom"/>
</dbReference>
<dbReference type="PROSITE" id="PS51782">
    <property type="entry name" value="LYSM"/>
    <property type="match status" value="1"/>
</dbReference>
<sequence length="865" mass="91157">MKRAFPQKVKPVPSCAADSNRTVGEIRQVLAGPRKVRTSAAMIGLAISMGASSILLPQQGEGAGASEPPIAADTSATDPGSWSTLEAETASTEDTGTQMAEQTLEASAVEPQVQEEATPWTLTEKGPVPTQVASNPGDRGEAEGTGEANSTLPYPQELAREGNPAGASFSWQIDEILSESGVSNEGLVQSGENRLDPSPAELWGEESVSSVVESSLGMSQESDGPGPEMAPYGLYPQVEGQESTEGTVVDALSVEDRATEPLLGGIRPEGEARPSQVNSERTSPGWQSYLEENSTGNAGEITQPARTEVNSGETSGLVPLVTPELETRQESVQPELSSLQEAEKDDATGLNLAEPDMSGAIAIPAVESAPASRIYQVSFGDTLDAIALRNGVSAQKIVEANSLNDPDLLEVNQTIKIPLSPTEPGPTSIAGDPSSLTRDEGSDRSASAKSDVVALPKPITTDTTFSLTAPSKPSEAIASIPETVVSVIAQSPESSSDLMTREGSISEESLPGTTPQSLVAQAAPSVETEADESDHIDGLRADILKLRQKYREQEALGQHSQIEAVETTSPGENETSAQAENSPRVQPELSAQADDSSSFPESLQAHAIEPVAIENRYVDSLRAEIEKLREKYKTENLSLEATGESVPATLPNTVAVRTTSTAPSGPSERINPQFNPQPNETLEDAPSAQETQKEQILAVAPVGSEVYAPLMQPAVGQIVSPELPPLKTPDTYLPNSQPTFNGYIWPAHGVFTSGYGWRWGRMHKGIDIAGPIGTPIYAAAPGVVITAGWNSGGYGNLVEIEHPDGSITLYAHNHRIMVQEGQQVEQGQQVAEMGSTGFSTGPHLHFEIHTAAQGAVNPMALLPPE</sequence>
<feature type="region of interest" description="Disordered" evidence="2">
    <location>
        <begin position="416"/>
        <end position="455"/>
    </location>
</feature>
<dbReference type="PANTHER" id="PTHR21666:SF270">
    <property type="entry name" value="MUREIN HYDROLASE ACTIVATOR ENVC"/>
    <property type="match status" value="1"/>
</dbReference>
<keyword evidence="5" id="KW-1185">Reference proteome</keyword>
<dbReference type="InterPro" id="IPR050570">
    <property type="entry name" value="Cell_wall_metabolism_enzyme"/>
</dbReference>
<evidence type="ECO:0000313" key="5">
    <source>
        <dbReference type="Proteomes" id="UP001525961"/>
    </source>
</evidence>
<evidence type="ECO:0000256" key="1">
    <source>
        <dbReference type="SAM" id="Coils"/>
    </source>
</evidence>
<dbReference type="RefSeq" id="WP_261235649.1">
    <property type="nucleotide sequence ID" value="NZ_JAMXFA010000014.1"/>
</dbReference>
<dbReference type="Proteomes" id="UP001525961">
    <property type="component" value="Unassembled WGS sequence"/>
</dbReference>
<feature type="compositionally biased region" description="Polar residues" evidence="2">
    <location>
        <begin position="489"/>
        <end position="498"/>
    </location>
</feature>
<feature type="region of interest" description="Disordered" evidence="2">
    <location>
        <begin position="183"/>
        <end position="234"/>
    </location>
</feature>
<dbReference type="SUPFAM" id="SSF51261">
    <property type="entry name" value="Duplicated hybrid motif"/>
    <property type="match status" value="1"/>
</dbReference>
<dbReference type="InterPro" id="IPR036779">
    <property type="entry name" value="LysM_dom_sf"/>
</dbReference>
<protein>
    <submittedName>
        <fullName evidence="4">Peptidoglycan DD-metalloendopeptidase family protein</fullName>
    </submittedName>
</protein>
<feature type="compositionally biased region" description="Polar residues" evidence="2">
    <location>
        <begin position="558"/>
        <end position="584"/>
    </location>
</feature>
<feature type="region of interest" description="Disordered" evidence="2">
    <location>
        <begin position="58"/>
        <end position="166"/>
    </location>
</feature>
<keyword evidence="1" id="KW-0175">Coiled coil</keyword>
<feature type="region of interest" description="Disordered" evidence="2">
    <location>
        <begin position="327"/>
        <end position="351"/>
    </location>
</feature>
<feature type="coiled-coil region" evidence="1">
    <location>
        <begin position="611"/>
        <end position="642"/>
    </location>
</feature>
<organism evidence="4 5">
    <name type="scientific">Laspinema olomoucense D3b</name>
    <dbReference type="NCBI Taxonomy" id="2953688"/>
    <lineage>
        <taxon>Bacteria</taxon>
        <taxon>Bacillati</taxon>
        <taxon>Cyanobacteriota</taxon>
        <taxon>Cyanophyceae</taxon>
        <taxon>Oscillatoriophycideae</taxon>
        <taxon>Oscillatoriales</taxon>
        <taxon>Laspinemataceae</taxon>
        <taxon>Laspinema</taxon>
        <taxon>Laspinema olomoucense</taxon>
    </lineage>
</organism>
<dbReference type="CDD" id="cd12797">
    <property type="entry name" value="M23_peptidase"/>
    <property type="match status" value="1"/>
</dbReference>
<feature type="region of interest" description="Disordered" evidence="2">
    <location>
        <begin position="489"/>
        <end position="537"/>
    </location>
</feature>
<feature type="compositionally biased region" description="Low complexity" evidence="2">
    <location>
        <begin position="205"/>
        <end position="215"/>
    </location>
</feature>
<gene>
    <name evidence="4" type="ORF">NG792_12605</name>
</gene>
<dbReference type="SUPFAM" id="SSF54106">
    <property type="entry name" value="LysM domain"/>
    <property type="match status" value="1"/>
</dbReference>